<protein>
    <submittedName>
        <fullName evidence="4">Uncharacterized protein</fullName>
    </submittedName>
</protein>
<proteinExistence type="predicted"/>
<reference evidence="4 5" key="1">
    <citation type="submission" date="2016-11" db="EMBL/GenBank/DDBJ databases">
        <authorList>
            <person name="Varghese N."/>
            <person name="Submissions S."/>
        </authorList>
    </citation>
    <scope>NUCLEOTIDE SEQUENCE [LARGE SCALE GENOMIC DNA]</scope>
    <source>
        <strain evidence="4 5">CGMCC 1.12174</strain>
        <strain evidence="3 6">DSM 26351</strain>
    </source>
</reference>
<dbReference type="Proteomes" id="UP000184031">
    <property type="component" value="Unassembled WGS sequence"/>
</dbReference>
<name>A0A1M7CWA4_9FLAO</name>
<keyword evidence="1" id="KW-0175">Coiled coil</keyword>
<evidence type="ECO:0000313" key="6">
    <source>
        <dbReference type="Proteomes" id="UP000198940"/>
    </source>
</evidence>
<comment type="caution">
    <text evidence="4">The sequence shown here is derived from an EMBL/GenBank/DDBJ whole genome shotgun (WGS) entry which is preliminary data.</text>
</comment>
<gene>
    <name evidence="3" type="ORF">SAMN04487891_1196</name>
    <name evidence="4" type="ORF">SAMN05216293_4133</name>
</gene>
<dbReference type="RefSeq" id="WP_143070777.1">
    <property type="nucleotide sequence ID" value="NZ_FOKU01000019.1"/>
</dbReference>
<feature type="chain" id="PRO_5009924753" evidence="2">
    <location>
        <begin position="20"/>
        <end position="331"/>
    </location>
</feature>
<dbReference type="EMBL" id="FOKU01000019">
    <property type="protein sequence ID" value="SFC66361.1"/>
    <property type="molecule type" value="Genomic_DNA"/>
</dbReference>
<feature type="coiled-coil region" evidence="1">
    <location>
        <begin position="281"/>
        <end position="325"/>
    </location>
</feature>
<evidence type="ECO:0000313" key="5">
    <source>
        <dbReference type="Proteomes" id="UP000184031"/>
    </source>
</evidence>
<accession>A0A1M7CWA4</accession>
<keyword evidence="2" id="KW-0732">Signal</keyword>
<evidence type="ECO:0000313" key="4">
    <source>
        <dbReference type="EMBL" id="SHL71608.1"/>
    </source>
</evidence>
<dbReference type="OrthoDB" id="769954at2"/>
<sequence length="331" mass="36690">MQKYIIHAIALLLFGYGHAQVSTSPSGQVSNITTDFSFSVNDGNYNRPMLRSGWLSGIGDYFYIKHGGANTESYTYGLRISDGNGFDFGKDDFTTTFLKIKTDGNIGIGTTDPASKLEVQSEVLINNPSARGSSVIKLDRGSEGKDMAIISFGQANQYLWNAGLLYNGGSNSPDFYISQNNTITDGSGTIQHIPELTIRTTGEVGIGTKSPDSKLTVKGNIHAEEVKVDLSVPGPDYVFKEGYNLKSLEEVQNHIKEHGHLPNIPSAKEMETNGIQLGEMNMKLLEKIEELTLYIIELEKETRQIKFMDERLESQNKEIEQLKTIIMNFKK</sequence>
<dbReference type="AlphaFoldDB" id="A0A1M7CWA4"/>
<keyword evidence="6" id="KW-1185">Reference proteome</keyword>
<dbReference type="EMBL" id="FRAT01000017">
    <property type="protein sequence ID" value="SHL71608.1"/>
    <property type="molecule type" value="Genomic_DNA"/>
</dbReference>
<dbReference type="STRING" id="1055723.SAMN05216293_4133"/>
<evidence type="ECO:0000256" key="2">
    <source>
        <dbReference type="SAM" id="SignalP"/>
    </source>
</evidence>
<organism evidence="4 5">
    <name type="scientific">Flagellimonas taeanensis</name>
    <dbReference type="NCBI Taxonomy" id="1005926"/>
    <lineage>
        <taxon>Bacteria</taxon>
        <taxon>Pseudomonadati</taxon>
        <taxon>Bacteroidota</taxon>
        <taxon>Flavobacteriia</taxon>
        <taxon>Flavobacteriales</taxon>
        <taxon>Flavobacteriaceae</taxon>
        <taxon>Flagellimonas</taxon>
    </lineage>
</organism>
<evidence type="ECO:0000256" key="1">
    <source>
        <dbReference type="SAM" id="Coils"/>
    </source>
</evidence>
<dbReference type="Proteomes" id="UP000198940">
    <property type="component" value="Unassembled WGS sequence"/>
</dbReference>
<evidence type="ECO:0000313" key="3">
    <source>
        <dbReference type="EMBL" id="SFC66361.1"/>
    </source>
</evidence>
<feature type="signal peptide" evidence="2">
    <location>
        <begin position="1"/>
        <end position="19"/>
    </location>
</feature>